<organism evidence="1">
    <name type="scientific">Fusarium oxysporum f. sp. conglutinans race 2 54008</name>
    <dbReference type="NCBI Taxonomy" id="1089457"/>
    <lineage>
        <taxon>Eukaryota</taxon>
        <taxon>Fungi</taxon>
        <taxon>Dikarya</taxon>
        <taxon>Ascomycota</taxon>
        <taxon>Pezizomycotina</taxon>
        <taxon>Sordariomycetes</taxon>
        <taxon>Hypocreomycetidae</taxon>
        <taxon>Hypocreales</taxon>
        <taxon>Nectriaceae</taxon>
        <taxon>Fusarium</taxon>
        <taxon>Fusarium oxysporum species complex</taxon>
    </lineage>
</organism>
<sequence length="170" mass="19455">MICYRVTDAVTLIRNQVPSQMFPVQPIMLQRRIQNHPLALSSDPSKINRVRDSGYSAKKQCHQSPLCRSSSHTWLKGSAPWSLRPSPLEQEPITRCRSYCKGRVLVILSSRAIRSLVQRRLNVWVSVIKYLNSLGVQERTVETQKSKTEKALPCEDEWRLDGSQPLSIAR</sequence>
<evidence type="ECO:0000313" key="1">
    <source>
        <dbReference type="EMBL" id="EXL88345.1"/>
    </source>
</evidence>
<dbReference type="EMBL" id="JH658801">
    <property type="protein sequence ID" value="EXL88345.1"/>
    <property type="molecule type" value="Genomic_DNA"/>
</dbReference>
<dbReference type="HOGENOM" id="CLU_1586563_0_0_1"/>
<name>X0IWN2_FUSOX</name>
<dbReference type="Proteomes" id="UP000030676">
    <property type="component" value="Unassembled WGS sequence"/>
</dbReference>
<dbReference type="AlphaFoldDB" id="X0IWN2"/>
<reference evidence="1" key="1">
    <citation type="submission" date="2011-11" db="EMBL/GenBank/DDBJ databases">
        <title>The Genome Sequence of Fusarium oxysporum PHW808.</title>
        <authorList>
            <consortium name="The Broad Institute Genome Sequencing Platform"/>
            <person name="Ma L.-J."/>
            <person name="Gale L.R."/>
            <person name="Schwartz D.C."/>
            <person name="Zhou S."/>
            <person name="Corby-Kistler H."/>
            <person name="Young S.K."/>
            <person name="Zeng Q."/>
            <person name="Gargeya S."/>
            <person name="Fitzgerald M."/>
            <person name="Haas B."/>
            <person name="Abouelleil A."/>
            <person name="Alvarado L."/>
            <person name="Arachchi H.M."/>
            <person name="Berlin A."/>
            <person name="Brown A."/>
            <person name="Chapman S.B."/>
            <person name="Chen Z."/>
            <person name="Dunbar C."/>
            <person name="Freedman E."/>
            <person name="Gearin G."/>
            <person name="Goldberg J."/>
            <person name="Griggs A."/>
            <person name="Gujja S."/>
            <person name="Heiman D."/>
            <person name="Howarth C."/>
            <person name="Larson L."/>
            <person name="Lui A."/>
            <person name="MacDonald P.J.P."/>
            <person name="Montmayeur A."/>
            <person name="Murphy C."/>
            <person name="Neiman D."/>
            <person name="Pearson M."/>
            <person name="Priest M."/>
            <person name="Roberts A."/>
            <person name="Saif S."/>
            <person name="Shea T."/>
            <person name="Shenoy N."/>
            <person name="Sisk P."/>
            <person name="Stolte C."/>
            <person name="Sykes S."/>
            <person name="Wortman J."/>
            <person name="Nusbaum C."/>
            <person name="Birren B."/>
        </authorList>
    </citation>
    <scope>NUCLEOTIDE SEQUENCE [LARGE SCALE GENOMIC DNA]</scope>
    <source>
        <strain evidence="1">54008</strain>
    </source>
</reference>
<accession>X0IWN2</accession>
<protein>
    <submittedName>
        <fullName evidence="1">Uncharacterized protein</fullName>
    </submittedName>
</protein>
<dbReference type="EMBL" id="JH658801">
    <property type="protein sequence ID" value="EXL88344.1"/>
    <property type="molecule type" value="Genomic_DNA"/>
</dbReference>
<reference evidence="1" key="2">
    <citation type="submission" date="2012-05" db="EMBL/GenBank/DDBJ databases">
        <title>The Genome Annotation of Fusarium oxysporum PHW808.</title>
        <authorList>
            <consortium name="The Broad Institute Genomics Platform"/>
            <person name="Ma L.-J."/>
            <person name="Corby-Kistler H."/>
            <person name="Broz K."/>
            <person name="Gale L.R."/>
            <person name="Jonkers W."/>
            <person name="O'Donnell K."/>
            <person name="Ploetz R."/>
            <person name="Steinberg C."/>
            <person name="Schwartz D.C."/>
            <person name="VanEtten H."/>
            <person name="Zhou S."/>
            <person name="Young S.K."/>
            <person name="Zeng Q."/>
            <person name="Gargeya S."/>
            <person name="Fitzgerald M."/>
            <person name="Abouelleil A."/>
            <person name="Alvarado L."/>
            <person name="Chapman S.B."/>
            <person name="Gainer-Dewar J."/>
            <person name="Goldberg J."/>
            <person name="Griggs A."/>
            <person name="Gujja S."/>
            <person name="Hansen M."/>
            <person name="Howarth C."/>
            <person name="Imamovic A."/>
            <person name="Ireland A."/>
            <person name="Larimer J."/>
            <person name="McCowan C."/>
            <person name="Murphy C."/>
            <person name="Pearson M."/>
            <person name="Poon T.W."/>
            <person name="Priest M."/>
            <person name="Roberts A."/>
            <person name="Saif S."/>
            <person name="Shea T."/>
            <person name="Sykes S."/>
            <person name="Wortman J."/>
            <person name="Nusbaum C."/>
            <person name="Birren B."/>
        </authorList>
    </citation>
    <scope>NUCLEOTIDE SEQUENCE</scope>
    <source>
        <strain evidence="1">54008</strain>
    </source>
</reference>
<gene>
    <name evidence="1" type="ORF">FOPG_00670</name>
</gene>
<proteinExistence type="predicted"/>